<sequence>MRPGVAVDDLAAVTGRLVPVLQRRGVFRTGYPDGSLRALLGLPTTVPNRYATT</sequence>
<keyword evidence="2" id="KW-1185">Reference proteome</keyword>
<dbReference type="Proteomes" id="UP001550628">
    <property type="component" value="Unassembled WGS sequence"/>
</dbReference>
<gene>
    <name evidence="1" type="ORF">ABZ510_08945</name>
</gene>
<protein>
    <submittedName>
        <fullName evidence="1">Uncharacterized protein</fullName>
    </submittedName>
</protein>
<evidence type="ECO:0000313" key="2">
    <source>
        <dbReference type="Proteomes" id="UP001550628"/>
    </source>
</evidence>
<organism evidence="1 2">
    <name type="scientific">Nocardia rhamnosiphila</name>
    <dbReference type="NCBI Taxonomy" id="426716"/>
    <lineage>
        <taxon>Bacteria</taxon>
        <taxon>Bacillati</taxon>
        <taxon>Actinomycetota</taxon>
        <taxon>Actinomycetes</taxon>
        <taxon>Mycobacteriales</taxon>
        <taxon>Nocardiaceae</taxon>
        <taxon>Nocardia</taxon>
    </lineage>
</organism>
<accession>A0ABV2WM68</accession>
<dbReference type="InterPro" id="IPR036661">
    <property type="entry name" value="Luciferase-like_sf"/>
</dbReference>
<dbReference type="EMBL" id="JBEYBF010000004">
    <property type="protein sequence ID" value="MEU1951977.1"/>
    <property type="molecule type" value="Genomic_DNA"/>
</dbReference>
<reference evidence="1 2" key="1">
    <citation type="submission" date="2024-06" db="EMBL/GenBank/DDBJ databases">
        <title>The Natural Products Discovery Center: Release of the First 8490 Sequenced Strains for Exploring Actinobacteria Biosynthetic Diversity.</title>
        <authorList>
            <person name="Kalkreuter E."/>
            <person name="Kautsar S.A."/>
            <person name="Yang D."/>
            <person name="Bader C.D."/>
            <person name="Teijaro C.N."/>
            <person name="Fluegel L."/>
            <person name="Davis C.M."/>
            <person name="Simpson J.R."/>
            <person name="Lauterbach L."/>
            <person name="Steele A.D."/>
            <person name="Gui C."/>
            <person name="Meng S."/>
            <person name="Li G."/>
            <person name="Viehrig K."/>
            <person name="Ye F."/>
            <person name="Su P."/>
            <person name="Kiefer A.F."/>
            <person name="Nichols A."/>
            <person name="Cepeda A.J."/>
            <person name="Yan W."/>
            <person name="Fan B."/>
            <person name="Jiang Y."/>
            <person name="Adhikari A."/>
            <person name="Zheng C.-J."/>
            <person name="Schuster L."/>
            <person name="Cowan T.M."/>
            <person name="Smanski M.J."/>
            <person name="Chevrette M.G."/>
            <person name="De Carvalho L.P.S."/>
            <person name="Shen B."/>
        </authorList>
    </citation>
    <scope>NUCLEOTIDE SEQUENCE [LARGE SCALE GENOMIC DNA]</scope>
    <source>
        <strain evidence="1 2">NPDC019708</strain>
    </source>
</reference>
<evidence type="ECO:0000313" key="1">
    <source>
        <dbReference type="EMBL" id="MEU1951977.1"/>
    </source>
</evidence>
<comment type="caution">
    <text evidence="1">The sequence shown here is derived from an EMBL/GenBank/DDBJ whole genome shotgun (WGS) entry which is preliminary data.</text>
</comment>
<dbReference type="RefSeq" id="WP_356954194.1">
    <property type="nucleotide sequence ID" value="NZ_JBEYBD010000001.1"/>
</dbReference>
<proteinExistence type="predicted"/>
<name>A0ABV2WM68_9NOCA</name>
<dbReference type="SUPFAM" id="SSF51679">
    <property type="entry name" value="Bacterial luciferase-like"/>
    <property type="match status" value="1"/>
</dbReference>
<dbReference type="Gene3D" id="3.20.20.30">
    <property type="entry name" value="Luciferase-like domain"/>
    <property type="match status" value="1"/>
</dbReference>